<evidence type="ECO:0000256" key="2">
    <source>
        <dbReference type="ARBA" id="ARBA00004496"/>
    </source>
</evidence>
<dbReference type="GO" id="GO:0006302">
    <property type="term" value="P:double-strand break repair"/>
    <property type="evidence" value="ECO:0007669"/>
    <property type="project" value="TreeGrafter"/>
</dbReference>
<keyword evidence="7" id="KW-0227">DNA damage</keyword>
<dbReference type="InterPro" id="IPR036465">
    <property type="entry name" value="vWFA_dom_sf"/>
</dbReference>
<evidence type="ECO:0000256" key="13">
    <source>
        <dbReference type="ARBA" id="ARBA00023306"/>
    </source>
</evidence>
<dbReference type="GO" id="GO:0051301">
    <property type="term" value="P:cell division"/>
    <property type="evidence" value="ECO:0007669"/>
    <property type="project" value="UniProtKB-KW"/>
</dbReference>
<evidence type="ECO:0000256" key="9">
    <source>
        <dbReference type="ARBA" id="ARBA00022786"/>
    </source>
</evidence>
<evidence type="ECO:0000313" key="17">
    <source>
        <dbReference type="Proteomes" id="UP001150925"/>
    </source>
</evidence>
<dbReference type="PANTHER" id="PTHR15660:SF1">
    <property type="entry name" value="BRISC AND BRCA1-A COMPLEX MEMBER 1"/>
    <property type="match status" value="1"/>
</dbReference>
<organism evidence="16 17">
    <name type="scientific">Dispira parvispora</name>
    <dbReference type="NCBI Taxonomy" id="1520584"/>
    <lineage>
        <taxon>Eukaryota</taxon>
        <taxon>Fungi</taxon>
        <taxon>Fungi incertae sedis</taxon>
        <taxon>Zoopagomycota</taxon>
        <taxon>Kickxellomycotina</taxon>
        <taxon>Dimargaritomycetes</taxon>
        <taxon>Dimargaritales</taxon>
        <taxon>Dimargaritaceae</taxon>
        <taxon>Dispira</taxon>
    </lineage>
</organism>
<evidence type="ECO:0000256" key="15">
    <source>
        <dbReference type="ARBA" id="ARBA00031038"/>
    </source>
</evidence>
<keyword evidence="12" id="KW-0539">Nucleus</keyword>
<evidence type="ECO:0000256" key="4">
    <source>
        <dbReference type="ARBA" id="ARBA00019437"/>
    </source>
</evidence>
<dbReference type="AlphaFoldDB" id="A0A9W8E535"/>
<keyword evidence="5" id="KW-0963">Cytoplasm</keyword>
<dbReference type="GO" id="GO:0070552">
    <property type="term" value="C:BRISC complex"/>
    <property type="evidence" value="ECO:0007669"/>
    <property type="project" value="InterPro"/>
</dbReference>
<evidence type="ECO:0000256" key="12">
    <source>
        <dbReference type="ARBA" id="ARBA00023242"/>
    </source>
</evidence>
<evidence type="ECO:0000256" key="8">
    <source>
        <dbReference type="ARBA" id="ARBA00022776"/>
    </source>
</evidence>
<evidence type="ECO:0000313" key="16">
    <source>
        <dbReference type="EMBL" id="KAJ1968334.1"/>
    </source>
</evidence>
<dbReference type="GO" id="GO:0007095">
    <property type="term" value="P:mitotic G2 DNA damage checkpoint signaling"/>
    <property type="evidence" value="ECO:0007669"/>
    <property type="project" value="TreeGrafter"/>
</dbReference>
<protein>
    <recommendedName>
        <fullName evidence="4">BRISC and BRCA1-A complex member 1</fullName>
    </recommendedName>
    <alternativeName>
        <fullName evidence="14">Mediator of RAP80 interactions and targeting subunit of 40 kDa</fullName>
    </alternativeName>
    <alternativeName>
        <fullName evidence="15">New component of the BRCA1-A complex</fullName>
    </alternativeName>
</protein>
<gene>
    <name evidence="16" type="ORF">IWQ62_001308</name>
</gene>
<evidence type="ECO:0000256" key="11">
    <source>
        <dbReference type="ARBA" id="ARBA00023204"/>
    </source>
</evidence>
<dbReference type="PANTHER" id="PTHR15660">
    <property type="entry name" value="BRISC AND BRCA1-A COMPLEX MEMBER 1"/>
    <property type="match status" value="1"/>
</dbReference>
<dbReference type="GO" id="GO:0045739">
    <property type="term" value="P:positive regulation of DNA repair"/>
    <property type="evidence" value="ECO:0007669"/>
    <property type="project" value="InterPro"/>
</dbReference>
<dbReference type="GO" id="GO:0006325">
    <property type="term" value="P:chromatin organization"/>
    <property type="evidence" value="ECO:0007669"/>
    <property type="project" value="UniProtKB-KW"/>
</dbReference>
<comment type="subcellular location">
    <subcellularLocation>
        <location evidence="2">Cytoplasm</location>
    </subcellularLocation>
    <subcellularLocation>
        <location evidence="1">Nucleus</location>
    </subcellularLocation>
</comment>
<evidence type="ECO:0000256" key="14">
    <source>
        <dbReference type="ARBA" id="ARBA00030984"/>
    </source>
</evidence>
<comment type="caution">
    <text evidence="16">The sequence shown here is derived from an EMBL/GenBank/DDBJ whole genome shotgun (WGS) entry which is preliminary data.</text>
</comment>
<dbReference type="OrthoDB" id="547311at2759"/>
<keyword evidence="6" id="KW-0132">Cell division</keyword>
<evidence type="ECO:0000256" key="6">
    <source>
        <dbReference type="ARBA" id="ARBA00022618"/>
    </source>
</evidence>
<evidence type="ECO:0000256" key="7">
    <source>
        <dbReference type="ARBA" id="ARBA00022763"/>
    </source>
</evidence>
<dbReference type="SUPFAM" id="SSF53300">
    <property type="entry name" value="vWA-like"/>
    <property type="match status" value="1"/>
</dbReference>
<keyword evidence="11" id="KW-0234">DNA repair</keyword>
<name>A0A9W8E535_9FUNG</name>
<keyword evidence="9" id="KW-0833">Ubl conjugation pathway</keyword>
<evidence type="ECO:0000256" key="1">
    <source>
        <dbReference type="ARBA" id="ARBA00004123"/>
    </source>
</evidence>
<keyword evidence="10" id="KW-0156">Chromatin regulator</keyword>
<keyword evidence="8" id="KW-0498">Mitosis</keyword>
<keyword evidence="13" id="KW-0131">Cell cycle</keyword>
<keyword evidence="17" id="KW-1185">Reference proteome</keyword>
<comment type="similarity">
    <text evidence="3">Belongs to the BABAM1 family.</text>
</comment>
<reference evidence="16" key="1">
    <citation type="submission" date="2022-07" db="EMBL/GenBank/DDBJ databases">
        <title>Phylogenomic reconstructions and comparative analyses of Kickxellomycotina fungi.</title>
        <authorList>
            <person name="Reynolds N.K."/>
            <person name="Stajich J.E."/>
            <person name="Barry K."/>
            <person name="Grigoriev I.V."/>
            <person name="Crous P."/>
            <person name="Smith M.E."/>
        </authorList>
    </citation>
    <scope>NUCLEOTIDE SEQUENCE</scope>
    <source>
        <strain evidence="16">RSA 1196</strain>
    </source>
</reference>
<evidence type="ECO:0000256" key="3">
    <source>
        <dbReference type="ARBA" id="ARBA00010809"/>
    </source>
</evidence>
<dbReference type="InterPro" id="IPR026126">
    <property type="entry name" value="BABAM1"/>
</dbReference>
<evidence type="ECO:0000256" key="5">
    <source>
        <dbReference type="ARBA" id="ARBA00022490"/>
    </source>
</evidence>
<proteinExistence type="inferred from homology"/>
<dbReference type="GO" id="GO:0005737">
    <property type="term" value="C:cytoplasm"/>
    <property type="evidence" value="ECO:0007669"/>
    <property type="project" value="UniProtKB-SubCell"/>
</dbReference>
<evidence type="ECO:0000256" key="10">
    <source>
        <dbReference type="ARBA" id="ARBA00022853"/>
    </source>
</evidence>
<sequence length="223" mass="25721">MEENIVLCVDVSREMEEGLSGATTIHPTTRIAHTKRLLKAFIQAKSQLTPGVQHRFALVLLKEQAEWLMDFSTDKGLLVAVIDEVVTTGYYPRFKADSLFNVLHQNVQRLGIPKFRAICIYGRSNVLPECPQGIIRQHINHPQFTLDFIYLHKSKSTDNDPQRIYDFWTTLESDLTPGYFFEVTKSSRRYTQAIMKLLANPSVRPKQEDCHYVFNTPRVSFVE</sequence>
<dbReference type="Gene3D" id="3.40.50.410">
    <property type="entry name" value="von Willebrand factor, type A domain"/>
    <property type="match status" value="1"/>
</dbReference>
<dbReference type="CDD" id="cd21502">
    <property type="entry name" value="vWA_BABAM1"/>
    <property type="match status" value="1"/>
</dbReference>
<dbReference type="GO" id="GO:0016604">
    <property type="term" value="C:nuclear body"/>
    <property type="evidence" value="ECO:0007669"/>
    <property type="project" value="TreeGrafter"/>
</dbReference>
<accession>A0A9W8E535</accession>
<dbReference type="EMBL" id="JANBPY010000198">
    <property type="protein sequence ID" value="KAJ1968334.1"/>
    <property type="molecule type" value="Genomic_DNA"/>
</dbReference>
<dbReference type="Proteomes" id="UP001150925">
    <property type="component" value="Unassembled WGS sequence"/>
</dbReference>